<dbReference type="PANTHER" id="PTHR43030:SF1">
    <property type="entry name" value="PHOSPHOENOLPYRUVATE SYNTHASE"/>
    <property type="match status" value="1"/>
</dbReference>
<proteinExistence type="inferred from homology"/>
<dbReference type="SUPFAM" id="SSF56059">
    <property type="entry name" value="Glutathione synthetase ATP-binding domain-like"/>
    <property type="match status" value="1"/>
</dbReference>
<keyword evidence="11" id="KW-0067">ATP-binding</keyword>
<dbReference type="Gene3D" id="3.50.30.10">
    <property type="entry name" value="Phosphohistidine domain"/>
    <property type="match status" value="1"/>
</dbReference>
<evidence type="ECO:0000256" key="11">
    <source>
        <dbReference type="ARBA" id="ARBA00022840"/>
    </source>
</evidence>
<evidence type="ECO:0000256" key="7">
    <source>
        <dbReference type="ARBA" id="ARBA00022679"/>
    </source>
</evidence>
<dbReference type="GO" id="GO:0006094">
    <property type="term" value="P:gluconeogenesis"/>
    <property type="evidence" value="ECO:0007669"/>
    <property type="project" value="UniProtKB-UniPathway"/>
</dbReference>
<name>A0A831ZVH8_9BACT</name>
<dbReference type="PANTHER" id="PTHR43030">
    <property type="entry name" value="PHOSPHOENOLPYRUVATE SYNTHASE"/>
    <property type="match status" value="1"/>
</dbReference>
<evidence type="ECO:0000256" key="3">
    <source>
        <dbReference type="ARBA" id="ARBA00004742"/>
    </source>
</evidence>
<dbReference type="AlphaFoldDB" id="A0A831ZVH8"/>
<feature type="domain" description="PEP-utilising enzyme mobile" evidence="15">
    <location>
        <begin position="496"/>
        <end position="567"/>
    </location>
</feature>
<dbReference type="GO" id="GO:0008986">
    <property type="term" value="F:pyruvate, water dikinase activity"/>
    <property type="evidence" value="ECO:0007669"/>
    <property type="project" value="UniProtKB-EC"/>
</dbReference>
<protein>
    <recommendedName>
        <fullName evidence="6">Phosphoenolpyruvate synthase</fullName>
        <ecNumber evidence="5">2.7.9.2</ecNumber>
    </recommendedName>
    <alternativeName>
        <fullName evidence="13">Pyruvate, water dikinase</fullName>
    </alternativeName>
</protein>
<dbReference type="InterPro" id="IPR036637">
    <property type="entry name" value="Phosphohistidine_dom_sf"/>
</dbReference>
<keyword evidence="12" id="KW-0460">Magnesium</keyword>
<evidence type="ECO:0000256" key="12">
    <source>
        <dbReference type="ARBA" id="ARBA00022842"/>
    </source>
</evidence>
<evidence type="ECO:0000259" key="16">
    <source>
        <dbReference type="Pfam" id="PF01326"/>
    </source>
</evidence>
<comment type="catalytic activity">
    <reaction evidence="14">
        <text>pyruvate + ATP + H2O = phosphoenolpyruvate + AMP + phosphate + 2 H(+)</text>
        <dbReference type="Rhea" id="RHEA:11364"/>
        <dbReference type="ChEBI" id="CHEBI:15361"/>
        <dbReference type="ChEBI" id="CHEBI:15377"/>
        <dbReference type="ChEBI" id="CHEBI:15378"/>
        <dbReference type="ChEBI" id="CHEBI:30616"/>
        <dbReference type="ChEBI" id="CHEBI:43474"/>
        <dbReference type="ChEBI" id="CHEBI:58702"/>
        <dbReference type="ChEBI" id="CHEBI:456215"/>
        <dbReference type="EC" id="2.7.9.2"/>
    </reaction>
</comment>
<dbReference type="InterPro" id="IPR002192">
    <property type="entry name" value="PPDK_AMP/ATP-bd"/>
</dbReference>
<dbReference type="Pfam" id="PF00391">
    <property type="entry name" value="PEP-utilizers"/>
    <property type="match status" value="1"/>
</dbReference>
<dbReference type="Pfam" id="PF01326">
    <property type="entry name" value="PPDK_N"/>
    <property type="match status" value="1"/>
</dbReference>
<organism evidence="17">
    <name type="scientific">Desulfacinum infernum</name>
    <dbReference type="NCBI Taxonomy" id="35837"/>
    <lineage>
        <taxon>Bacteria</taxon>
        <taxon>Pseudomonadati</taxon>
        <taxon>Thermodesulfobacteriota</taxon>
        <taxon>Syntrophobacteria</taxon>
        <taxon>Syntrophobacterales</taxon>
        <taxon>Syntrophobacteraceae</taxon>
        <taxon>Desulfacinum</taxon>
    </lineage>
</organism>
<evidence type="ECO:0000256" key="8">
    <source>
        <dbReference type="ARBA" id="ARBA00022723"/>
    </source>
</evidence>
<keyword evidence="10 17" id="KW-0418">Kinase</keyword>
<keyword evidence="7" id="KW-0808">Transferase</keyword>
<evidence type="ECO:0000259" key="15">
    <source>
        <dbReference type="Pfam" id="PF00391"/>
    </source>
</evidence>
<dbReference type="InterPro" id="IPR006319">
    <property type="entry name" value="PEP_synth"/>
</dbReference>
<dbReference type="UniPathway" id="UPA00138"/>
<keyword evidence="8" id="KW-0479">Metal-binding</keyword>
<dbReference type="Gene3D" id="3.30.470.20">
    <property type="entry name" value="ATP-grasp fold, B domain"/>
    <property type="match status" value="1"/>
</dbReference>
<comment type="similarity">
    <text evidence="4">Belongs to the PEP-utilizing enzyme family.</text>
</comment>
<evidence type="ECO:0000256" key="1">
    <source>
        <dbReference type="ARBA" id="ARBA00001946"/>
    </source>
</evidence>
<gene>
    <name evidence="17" type="ORF">ENS06_00050</name>
</gene>
<dbReference type="GO" id="GO:0005524">
    <property type="term" value="F:ATP binding"/>
    <property type="evidence" value="ECO:0007669"/>
    <property type="project" value="UniProtKB-KW"/>
</dbReference>
<sequence>MEKWAKNVSGWLGLSLSKEPVPEESLEDLRLAFQNRYHHFKLLLNANNRALEIMTEMEEMLQGTRPFGMSFVRSRCTQVSTSVFQIIQHLDALAPGKYADLYDRFRTIQREINPFIHAVRASSSGPLVVPMDQVDKESGDLVGSKMANLGEVKRRLGVPTPDGFAVTVHGANRFFEENALQEEIDRRVQAVPSDRLDDLFALSAQIQQLVISAPVPQDLREAVEAHVRALKDRIGGRLRFAVRSSSLAEDLPGMSFAGQFRSELNVGEENILQAFKEVVASKYGVTAMTYRLRHGLRDEDVAMCVGCLVMVDAVASGVLYTRNPLNIRDDVLVINAVWGLPKSVVDGSVSPDVWIVSRREPHAVLERRIGEKSVKYVCYPDEGVCRLETAGEESRRACLTDAQVAELAGLALRIEAHYGGAQDIEWALDGSGRFVILQTRPFEGRAAADRPVHVPGEDRGIPKGVQVLAEGGVTASSGAASGPAYVVRRDADALQFPEGAVLVVAQALPRWAPLLGRAAAVVSEQGSVAGHLANVAREFRVPALFGISGILERLEPGHMITVDADQGRIYDGLVPLHVERPQARPALMKGTPVYEALEGVSRLILPLHLLDPESPDFSPKKCRTFHDITRFCHEKAVDEMFRFGSEHRFPQKSAKQLKCRVPMQFWIINLDDGFVDDIDGPYVTLDQIVSVPMLALWQGMTAIPWEGPPPIDSKGFMSILMEATSNPGLDPSVASPYAIRNYFMISKNFCSLQSRFGFHFSTVETLVDERTSQNYTSFQFKGGAADRTRRILRARFVAELLESFDFRCEVREDAAFARLEGRPQDIMVDRLRILGYLIIHTRQLDMVMSNAGSVHRYRTKMLQEIETVRRANGLVCS</sequence>
<evidence type="ECO:0000256" key="14">
    <source>
        <dbReference type="ARBA" id="ARBA00047700"/>
    </source>
</evidence>
<dbReference type="Gene3D" id="3.30.1490.20">
    <property type="entry name" value="ATP-grasp fold, A domain"/>
    <property type="match status" value="1"/>
</dbReference>
<evidence type="ECO:0000256" key="13">
    <source>
        <dbReference type="ARBA" id="ARBA00033470"/>
    </source>
</evidence>
<comment type="cofactor">
    <cofactor evidence="1">
        <name>Mg(2+)</name>
        <dbReference type="ChEBI" id="CHEBI:18420"/>
    </cofactor>
</comment>
<accession>A0A831ZVH8</accession>
<evidence type="ECO:0000256" key="9">
    <source>
        <dbReference type="ARBA" id="ARBA00022741"/>
    </source>
</evidence>
<dbReference type="EC" id="2.7.9.2" evidence="5"/>
<comment type="function">
    <text evidence="2">Catalyzes the phosphorylation of pyruvate to phosphoenolpyruvate.</text>
</comment>
<evidence type="ECO:0000313" key="17">
    <source>
        <dbReference type="EMBL" id="HFK95702.1"/>
    </source>
</evidence>
<dbReference type="InterPro" id="IPR008279">
    <property type="entry name" value="PEP-util_enz_mobile_dom"/>
</dbReference>
<dbReference type="InterPro" id="IPR013815">
    <property type="entry name" value="ATP_grasp_subdomain_1"/>
</dbReference>
<evidence type="ECO:0000256" key="2">
    <source>
        <dbReference type="ARBA" id="ARBA00002988"/>
    </source>
</evidence>
<evidence type="ECO:0000256" key="5">
    <source>
        <dbReference type="ARBA" id="ARBA00011996"/>
    </source>
</evidence>
<keyword evidence="17" id="KW-0670">Pyruvate</keyword>
<dbReference type="EMBL" id="DSTK01000001">
    <property type="protein sequence ID" value="HFK95702.1"/>
    <property type="molecule type" value="Genomic_DNA"/>
</dbReference>
<comment type="pathway">
    <text evidence="3">Carbohydrate biosynthesis; gluconeogenesis.</text>
</comment>
<keyword evidence="9" id="KW-0547">Nucleotide-binding</keyword>
<dbReference type="SUPFAM" id="SSF52009">
    <property type="entry name" value="Phosphohistidine domain"/>
    <property type="match status" value="1"/>
</dbReference>
<evidence type="ECO:0000256" key="4">
    <source>
        <dbReference type="ARBA" id="ARBA00007837"/>
    </source>
</evidence>
<reference evidence="17" key="1">
    <citation type="journal article" date="2020" name="mSystems">
        <title>Genome- and Community-Level Interaction Insights into Carbon Utilization and Element Cycling Functions of Hydrothermarchaeota in Hydrothermal Sediment.</title>
        <authorList>
            <person name="Zhou Z."/>
            <person name="Liu Y."/>
            <person name="Xu W."/>
            <person name="Pan J."/>
            <person name="Luo Z.H."/>
            <person name="Li M."/>
        </authorList>
    </citation>
    <scope>NUCLEOTIDE SEQUENCE [LARGE SCALE GENOMIC DNA]</scope>
    <source>
        <strain evidence="17">SpSt-456</strain>
    </source>
</reference>
<dbReference type="GO" id="GO:0046872">
    <property type="term" value="F:metal ion binding"/>
    <property type="evidence" value="ECO:0007669"/>
    <property type="project" value="UniProtKB-KW"/>
</dbReference>
<feature type="domain" description="Pyruvate phosphate dikinase AMP/ATP-binding" evidence="16">
    <location>
        <begin position="140"/>
        <end position="446"/>
    </location>
</feature>
<evidence type="ECO:0000256" key="6">
    <source>
        <dbReference type="ARBA" id="ARBA00021623"/>
    </source>
</evidence>
<comment type="caution">
    <text evidence="17">The sequence shown here is derived from an EMBL/GenBank/DDBJ whole genome shotgun (WGS) entry which is preliminary data.</text>
</comment>
<evidence type="ECO:0000256" key="10">
    <source>
        <dbReference type="ARBA" id="ARBA00022777"/>
    </source>
</evidence>